<name>A0AAE7BBV4_9BACT</name>
<dbReference type="EMBL" id="CP053835">
    <property type="protein sequence ID" value="QKF76333.1"/>
    <property type="molecule type" value="Genomic_DNA"/>
</dbReference>
<dbReference type="Proteomes" id="UP000503313">
    <property type="component" value="Chromosome"/>
</dbReference>
<dbReference type="KEGG" id="adz:ADFLV_0266"/>
<dbReference type="AlphaFoldDB" id="A0AAE7BBV4"/>
<dbReference type="RefSeq" id="WP_228712413.1">
    <property type="nucleotide sequence ID" value="NZ_CP053835.1"/>
</dbReference>
<evidence type="ECO:0000313" key="2">
    <source>
        <dbReference type="Proteomes" id="UP000503313"/>
    </source>
</evidence>
<proteinExistence type="predicted"/>
<organism evidence="1 2">
    <name type="scientific">Arcobacter defluvii</name>
    <dbReference type="NCBI Taxonomy" id="873191"/>
    <lineage>
        <taxon>Bacteria</taxon>
        <taxon>Pseudomonadati</taxon>
        <taxon>Campylobacterota</taxon>
        <taxon>Epsilonproteobacteria</taxon>
        <taxon>Campylobacterales</taxon>
        <taxon>Arcobacteraceae</taxon>
        <taxon>Arcobacter</taxon>
    </lineage>
</organism>
<gene>
    <name evidence="1" type="ORF">ADFLV_0266</name>
</gene>
<protein>
    <submittedName>
        <fullName evidence="1">Uncharacterized protein</fullName>
    </submittedName>
</protein>
<accession>A0AAE7BBV4</accession>
<reference evidence="1 2" key="1">
    <citation type="submission" date="2020-05" db="EMBL/GenBank/DDBJ databases">
        <title>Complete genome sequencing of Campylobacter and Arcobacter type strains.</title>
        <authorList>
            <person name="Miller W.G."/>
            <person name="Yee E."/>
        </authorList>
    </citation>
    <scope>NUCLEOTIDE SEQUENCE [LARGE SCALE GENOMIC DNA]</scope>
    <source>
        <strain evidence="1 2">LMG 25694</strain>
    </source>
</reference>
<keyword evidence="2" id="KW-1185">Reference proteome</keyword>
<sequence>MLQLAMILNVSKIKTESLLLFCKDLILSYKDKIDTNNYGIDKEIIDNFNDIGNDMLKQILNVTFPENYYIQNRKHYRIKAILDGYNFINKEISKNLKENESFNPSMLYFSLLALWFKELNKESRSKEYIYFILYPYSHIYDDLLVKMKNKEFKNLNIKMIELAEKIIYKFDKYDLK</sequence>
<evidence type="ECO:0000313" key="1">
    <source>
        <dbReference type="EMBL" id="QKF76333.1"/>
    </source>
</evidence>